<proteinExistence type="predicted"/>
<evidence type="ECO:0000313" key="1">
    <source>
        <dbReference type="EMBL" id="ESN97768.1"/>
    </source>
</evidence>
<dbReference type="HOGENOM" id="CLU_1808298_0_0_1"/>
<name>T1FCC3_HELRO</name>
<dbReference type="InParanoid" id="T1FCC3"/>
<dbReference type="OrthoDB" id="6783874at2759"/>
<sequence length="143" mass="16634">MGEIQIVFQASLHLVGLFGSTAEASWDASLKASHAVDATLAFGWEQQFWFRLTEYLKKYYREGNLPQIIRWGQLKFLSHIMQKKRMENLTTNGKIAGKRDRSQQRITFVKSLCRLLNITTFQLLHSVKDRVLWMSMVANVLKE</sequence>
<accession>T1FCC3</accession>
<reference evidence="3" key="1">
    <citation type="submission" date="2012-12" db="EMBL/GenBank/DDBJ databases">
        <authorList>
            <person name="Hellsten U."/>
            <person name="Grimwood J."/>
            <person name="Chapman J.A."/>
            <person name="Shapiro H."/>
            <person name="Aerts A."/>
            <person name="Otillar R.P."/>
            <person name="Terry A.Y."/>
            <person name="Boore J.L."/>
            <person name="Simakov O."/>
            <person name="Marletaz F."/>
            <person name="Cho S.-J."/>
            <person name="Edsinger-Gonzales E."/>
            <person name="Havlak P."/>
            <person name="Kuo D.-H."/>
            <person name="Larsson T."/>
            <person name="Lv J."/>
            <person name="Arendt D."/>
            <person name="Savage R."/>
            <person name="Osoegawa K."/>
            <person name="de Jong P."/>
            <person name="Lindberg D.R."/>
            <person name="Seaver E.C."/>
            <person name="Weisblat D.A."/>
            <person name="Putnam N.H."/>
            <person name="Grigoriev I.V."/>
            <person name="Rokhsar D.S."/>
        </authorList>
    </citation>
    <scope>NUCLEOTIDE SEQUENCE</scope>
</reference>
<dbReference type="Proteomes" id="UP000015101">
    <property type="component" value="Unassembled WGS sequence"/>
</dbReference>
<gene>
    <name evidence="2" type="primary">20206472</name>
    <name evidence="1" type="ORF">HELRODRAFT_177831</name>
</gene>
<dbReference type="CTD" id="20206472"/>
<evidence type="ECO:0000313" key="3">
    <source>
        <dbReference type="Proteomes" id="UP000015101"/>
    </source>
</evidence>
<reference evidence="1 3" key="2">
    <citation type="journal article" date="2013" name="Nature">
        <title>Insights into bilaterian evolution from three spiralian genomes.</title>
        <authorList>
            <person name="Simakov O."/>
            <person name="Marletaz F."/>
            <person name="Cho S.J."/>
            <person name="Edsinger-Gonzales E."/>
            <person name="Havlak P."/>
            <person name="Hellsten U."/>
            <person name="Kuo D.H."/>
            <person name="Larsson T."/>
            <person name="Lv J."/>
            <person name="Arendt D."/>
            <person name="Savage R."/>
            <person name="Osoegawa K."/>
            <person name="de Jong P."/>
            <person name="Grimwood J."/>
            <person name="Chapman J.A."/>
            <person name="Shapiro H."/>
            <person name="Aerts A."/>
            <person name="Otillar R.P."/>
            <person name="Terry A.Y."/>
            <person name="Boore J.L."/>
            <person name="Grigoriev I.V."/>
            <person name="Lindberg D.R."/>
            <person name="Seaver E.C."/>
            <person name="Weisblat D.A."/>
            <person name="Putnam N.H."/>
            <person name="Rokhsar D.S."/>
        </authorList>
    </citation>
    <scope>NUCLEOTIDE SEQUENCE</scope>
</reference>
<dbReference type="EnsemblMetazoa" id="HelroT177831">
    <property type="protein sequence ID" value="HelroP177831"/>
    <property type="gene ID" value="HelroG177831"/>
</dbReference>
<dbReference type="EMBL" id="KB097304">
    <property type="protein sequence ID" value="ESN97768.1"/>
    <property type="molecule type" value="Genomic_DNA"/>
</dbReference>
<dbReference type="EMBL" id="AMQM01006202">
    <property type="status" value="NOT_ANNOTATED_CDS"/>
    <property type="molecule type" value="Genomic_DNA"/>
</dbReference>
<dbReference type="AlphaFoldDB" id="T1FCC3"/>
<keyword evidence="3" id="KW-1185">Reference proteome</keyword>
<reference evidence="2" key="3">
    <citation type="submission" date="2015-06" db="UniProtKB">
        <authorList>
            <consortium name="EnsemblMetazoa"/>
        </authorList>
    </citation>
    <scope>IDENTIFICATION</scope>
</reference>
<organism evidence="2 3">
    <name type="scientific">Helobdella robusta</name>
    <name type="common">Californian leech</name>
    <dbReference type="NCBI Taxonomy" id="6412"/>
    <lineage>
        <taxon>Eukaryota</taxon>
        <taxon>Metazoa</taxon>
        <taxon>Spiralia</taxon>
        <taxon>Lophotrochozoa</taxon>
        <taxon>Annelida</taxon>
        <taxon>Clitellata</taxon>
        <taxon>Hirudinea</taxon>
        <taxon>Rhynchobdellida</taxon>
        <taxon>Glossiphoniidae</taxon>
        <taxon>Helobdella</taxon>
    </lineage>
</organism>
<dbReference type="GeneID" id="20206472"/>
<dbReference type="KEGG" id="hro:HELRODRAFT_177831"/>
<dbReference type="RefSeq" id="XP_009024224.1">
    <property type="nucleotide sequence ID" value="XM_009025976.1"/>
</dbReference>
<protein>
    <submittedName>
        <fullName evidence="1 2">Uncharacterized protein</fullName>
    </submittedName>
</protein>
<evidence type="ECO:0000313" key="2">
    <source>
        <dbReference type="EnsemblMetazoa" id="HelroP177831"/>
    </source>
</evidence>